<dbReference type="Pfam" id="PF02666">
    <property type="entry name" value="PS_Dcarbxylase"/>
    <property type="match status" value="1"/>
</dbReference>
<proteinExistence type="predicted"/>
<evidence type="ECO:0000313" key="4">
    <source>
        <dbReference type="EMBL" id="GAG76658.1"/>
    </source>
</evidence>
<sequence>MINYIPDIFARNERLLCLFETKFGPMLIILIGAMLVGSIHTVWSGAVNKKHSKQLMKKDYRQENIFLEKGAELGHFQMGSTVICLFPENKLQFIPNLSINTHMKFGEMIANIKTQYSAINLLAE</sequence>
<name>X1AWW0_9ZZZZ</name>
<feature type="transmembrane region" description="Helical" evidence="3">
    <location>
        <begin position="23"/>
        <end position="47"/>
    </location>
</feature>
<dbReference type="EMBL" id="BART01017340">
    <property type="protein sequence ID" value="GAG76658.1"/>
    <property type="molecule type" value="Genomic_DNA"/>
</dbReference>
<evidence type="ECO:0008006" key="5">
    <source>
        <dbReference type="Google" id="ProtNLM"/>
    </source>
</evidence>
<evidence type="ECO:0000256" key="2">
    <source>
        <dbReference type="ARBA" id="ARBA00023239"/>
    </source>
</evidence>
<protein>
    <recommendedName>
        <fullName evidence="5">Phosphatidylserine decarboxylase</fullName>
    </recommendedName>
</protein>
<dbReference type="PANTHER" id="PTHR10067:SF6">
    <property type="entry name" value="PHOSPHATIDYLSERINE DECARBOXYLASE PROENZYME, MITOCHONDRIAL"/>
    <property type="match status" value="1"/>
</dbReference>
<dbReference type="GO" id="GO:0004609">
    <property type="term" value="F:phosphatidylserine decarboxylase activity"/>
    <property type="evidence" value="ECO:0007669"/>
    <property type="project" value="InterPro"/>
</dbReference>
<keyword evidence="1" id="KW-0210">Decarboxylase</keyword>
<dbReference type="GO" id="GO:0006646">
    <property type="term" value="P:phosphatidylethanolamine biosynthetic process"/>
    <property type="evidence" value="ECO:0007669"/>
    <property type="project" value="TreeGrafter"/>
</dbReference>
<keyword evidence="3" id="KW-1133">Transmembrane helix</keyword>
<accession>X1AWW0</accession>
<evidence type="ECO:0000256" key="1">
    <source>
        <dbReference type="ARBA" id="ARBA00022793"/>
    </source>
</evidence>
<dbReference type="AlphaFoldDB" id="X1AWW0"/>
<gene>
    <name evidence="4" type="ORF">S01H4_33037</name>
</gene>
<keyword evidence="3" id="KW-0812">Transmembrane</keyword>
<dbReference type="PANTHER" id="PTHR10067">
    <property type="entry name" value="PHOSPHATIDYLSERINE DECARBOXYLASE"/>
    <property type="match status" value="1"/>
</dbReference>
<evidence type="ECO:0000256" key="3">
    <source>
        <dbReference type="SAM" id="Phobius"/>
    </source>
</evidence>
<dbReference type="InterPro" id="IPR003817">
    <property type="entry name" value="PS_Dcarbxylase"/>
</dbReference>
<organism evidence="4">
    <name type="scientific">marine sediment metagenome</name>
    <dbReference type="NCBI Taxonomy" id="412755"/>
    <lineage>
        <taxon>unclassified sequences</taxon>
        <taxon>metagenomes</taxon>
        <taxon>ecological metagenomes</taxon>
    </lineage>
</organism>
<reference evidence="4" key="1">
    <citation type="journal article" date="2014" name="Front. Microbiol.">
        <title>High frequency of phylogenetically diverse reductive dehalogenase-homologous genes in deep subseafloor sedimentary metagenomes.</title>
        <authorList>
            <person name="Kawai M."/>
            <person name="Futagami T."/>
            <person name="Toyoda A."/>
            <person name="Takaki Y."/>
            <person name="Nishi S."/>
            <person name="Hori S."/>
            <person name="Arai W."/>
            <person name="Tsubouchi T."/>
            <person name="Morono Y."/>
            <person name="Uchiyama I."/>
            <person name="Ito T."/>
            <person name="Fujiyama A."/>
            <person name="Inagaki F."/>
            <person name="Takami H."/>
        </authorList>
    </citation>
    <scope>NUCLEOTIDE SEQUENCE</scope>
    <source>
        <strain evidence="4">Expedition CK06-06</strain>
    </source>
</reference>
<keyword evidence="3" id="KW-0472">Membrane</keyword>
<comment type="caution">
    <text evidence="4">The sequence shown here is derived from an EMBL/GenBank/DDBJ whole genome shotgun (WGS) entry which is preliminary data.</text>
</comment>
<keyword evidence="2" id="KW-0456">Lyase</keyword>